<feature type="region of interest" description="Disordered" evidence="3">
    <location>
        <begin position="898"/>
        <end position="927"/>
    </location>
</feature>
<evidence type="ECO:0000256" key="2">
    <source>
        <dbReference type="ARBA" id="ARBA00023242"/>
    </source>
</evidence>
<feature type="compositionally biased region" description="Basic and acidic residues" evidence="3">
    <location>
        <begin position="579"/>
        <end position="594"/>
    </location>
</feature>
<feature type="domain" description="Chromo" evidence="4">
    <location>
        <begin position="16"/>
        <end position="75"/>
    </location>
</feature>
<evidence type="ECO:0000313" key="6">
    <source>
        <dbReference type="Proteomes" id="UP000192578"/>
    </source>
</evidence>
<feature type="region of interest" description="Disordered" evidence="3">
    <location>
        <begin position="559"/>
        <end position="625"/>
    </location>
</feature>
<feature type="compositionally biased region" description="Low complexity" evidence="3">
    <location>
        <begin position="165"/>
        <end position="189"/>
    </location>
</feature>
<protein>
    <recommendedName>
        <fullName evidence="4">Chromo domain-containing protein</fullName>
    </recommendedName>
</protein>
<keyword evidence="6" id="KW-1185">Reference proteome</keyword>
<accession>A0A1W0WCS1</accession>
<feature type="compositionally biased region" description="Polar residues" evidence="3">
    <location>
        <begin position="137"/>
        <end position="155"/>
    </location>
</feature>
<feature type="compositionally biased region" description="Basic and acidic residues" evidence="3">
    <location>
        <begin position="120"/>
        <end position="135"/>
    </location>
</feature>
<dbReference type="EMBL" id="MTYJ01000133">
    <property type="protein sequence ID" value="OQV12953.1"/>
    <property type="molecule type" value="Genomic_DNA"/>
</dbReference>
<comment type="caution">
    <text evidence="5">The sequence shown here is derived from an EMBL/GenBank/DDBJ whole genome shotgun (WGS) entry which is preliminary data.</text>
</comment>
<reference evidence="6" key="1">
    <citation type="submission" date="2017-01" db="EMBL/GenBank/DDBJ databases">
        <title>Comparative genomics of anhydrobiosis in the tardigrade Hypsibius dujardini.</title>
        <authorList>
            <person name="Yoshida Y."/>
            <person name="Koutsovoulos G."/>
            <person name="Laetsch D."/>
            <person name="Stevens L."/>
            <person name="Kumar S."/>
            <person name="Horikawa D."/>
            <person name="Ishino K."/>
            <person name="Komine S."/>
            <person name="Tomita M."/>
            <person name="Blaxter M."/>
            <person name="Arakawa K."/>
        </authorList>
    </citation>
    <scope>NUCLEOTIDE SEQUENCE [LARGE SCALE GENOMIC DNA]</scope>
    <source>
        <strain evidence="6">Z151</strain>
    </source>
</reference>
<feature type="compositionally biased region" description="Basic and acidic residues" evidence="3">
    <location>
        <begin position="318"/>
        <end position="331"/>
    </location>
</feature>
<dbReference type="OrthoDB" id="10267344at2759"/>
<feature type="compositionally biased region" description="Low complexity" evidence="3">
    <location>
        <begin position="421"/>
        <end position="440"/>
    </location>
</feature>
<keyword evidence="2" id="KW-0539">Nucleus</keyword>
<dbReference type="SMART" id="SM00298">
    <property type="entry name" value="CHROMO"/>
    <property type="match status" value="2"/>
</dbReference>
<comment type="subcellular location">
    <subcellularLocation>
        <location evidence="1">Nucleus</location>
    </subcellularLocation>
</comment>
<name>A0A1W0WCS1_HYPEX</name>
<dbReference type="GO" id="GO:0005634">
    <property type="term" value="C:nucleus"/>
    <property type="evidence" value="ECO:0007669"/>
    <property type="project" value="UniProtKB-SubCell"/>
</dbReference>
<dbReference type="PANTHER" id="PTHR22812">
    <property type="entry name" value="CHROMOBOX PROTEIN"/>
    <property type="match status" value="1"/>
</dbReference>
<dbReference type="Pfam" id="PF00385">
    <property type="entry name" value="Chromo"/>
    <property type="match status" value="2"/>
</dbReference>
<feature type="compositionally biased region" description="Basic and acidic residues" evidence="3">
    <location>
        <begin position="242"/>
        <end position="252"/>
    </location>
</feature>
<feature type="compositionally biased region" description="Low complexity" evidence="3">
    <location>
        <begin position="608"/>
        <end position="623"/>
    </location>
</feature>
<feature type="region of interest" description="Disordered" evidence="3">
    <location>
        <begin position="1"/>
        <end position="33"/>
    </location>
</feature>
<dbReference type="PROSITE" id="PS00598">
    <property type="entry name" value="CHROMO_1"/>
    <property type="match status" value="1"/>
</dbReference>
<dbReference type="CDD" id="cd00024">
    <property type="entry name" value="CD_CSD"/>
    <property type="match status" value="2"/>
</dbReference>
<dbReference type="AlphaFoldDB" id="A0A1W0WCS1"/>
<feature type="compositionally biased region" description="Polar residues" evidence="3">
    <location>
        <begin position="1"/>
        <end position="16"/>
    </location>
</feature>
<feature type="compositionally biased region" description="Basic and acidic residues" evidence="3">
    <location>
        <begin position="69"/>
        <end position="108"/>
    </location>
</feature>
<dbReference type="InterPro" id="IPR000953">
    <property type="entry name" value="Chromo/chromo_shadow_dom"/>
</dbReference>
<organism evidence="5 6">
    <name type="scientific">Hypsibius exemplaris</name>
    <name type="common">Freshwater tardigrade</name>
    <dbReference type="NCBI Taxonomy" id="2072580"/>
    <lineage>
        <taxon>Eukaryota</taxon>
        <taxon>Metazoa</taxon>
        <taxon>Ecdysozoa</taxon>
        <taxon>Tardigrada</taxon>
        <taxon>Eutardigrada</taxon>
        <taxon>Parachela</taxon>
        <taxon>Hypsibioidea</taxon>
        <taxon>Hypsibiidae</taxon>
        <taxon>Hypsibius</taxon>
    </lineage>
</organism>
<proteinExistence type="predicted"/>
<dbReference type="InterPro" id="IPR023780">
    <property type="entry name" value="Chromo_domain"/>
</dbReference>
<dbReference type="InterPro" id="IPR016197">
    <property type="entry name" value="Chromo-like_dom_sf"/>
</dbReference>
<feature type="compositionally biased region" description="Low complexity" evidence="3">
    <location>
        <begin position="340"/>
        <end position="359"/>
    </location>
</feature>
<feature type="compositionally biased region" description="Low complexity" evidence="3">
    <location>
        <begin position="468"/>
        <end position="482"/>
    </location>
</feature>
<dbReference type="Gene3D" id="2.40.50.40">
    <property type="match status" value="2"/>
</dbReference>
<evidence type="ECO:0000259" key="4">
    <source>
        <dbReference type="PROSITE" id="PS50013"/>
    </source>
</evidence>
<gene>
    <name evidence="5" type="ORF">BV898_12788</name>
</gene>
<dbReference type="SUPFAM" id="SSF54160">
    <property type="entry name" value="Chromo domain-like"/>
    <property type="match status" value="2"/>
</dbReference>
<dbReference type="PROSITE" id="PS50013">
    <property type="entry name" value="CHROMO_2"/>
    <property type="match status" value="2"/>
</dbReference>
<evidence type="ECO:0000313" key="5">
    <source>
        <dbReference type="EMBL" id="OQV12953.1"/>
    </source>
</evidence>
<feature type="compositionally biased region" description="Basic residues" evidence="3">
    <location>
        <begin position="109"/>
        <end position="119"/>
    </location>
</feature>
<dbReference type="InterPro" id="IPR023779">
    <property type="entry name" value="Chromodomain_CS"/>
</dbReference>
<sequence length="927" mass="101918">MSDSSSEGEPVDNNSYVAEAVRDMRTKPNGKRKFLIKWSGWDERDNTWEPETGVQHLDIYTEYLKSLKSRRDSSDGRSEKEQRKEKERLAREKRVAEEQKERDRQAERHRLKKQARRERKAKEAEEAHQSHKKPDGPSSNKSSDGALSIKSSDGPSSIKRSDGAPSNKSSDGAPSSKSSDGAPSIKSSDGPSSIKSGDGPPFIKSSDGAPSIKSSDGSEEAKPKKKNTGKEIFFGSAVDPPRQAKKEDCSGDSLKVRRIEADVKPKVEKVITVVDLTGRAKSSPGKKVAISSVLVGKKLKLKPYDESAVTKILAAGKEASKSVTEREKAKEAYACTQEKSPQSFSDASPSAASAGSPASIGLDSPEIGEKAAFSPEIGEKSASSPPVAPSPPPTVSSRAGSEEIPEKHFSLRLKLHITAEPKPSTSRKSSSGSSPDVRSPNTPKSRDDRSGSEEIPYAKPNGRLQRAPSPSSSDSDSDSSSSGEDVAPRQKAAPLDSGSDGGGSEEEAQYSVKRVLKMRGVTPNREFFVEWEGYDSDDDTWEPESGVGHLDVVKEFLLSREQDSGTDRKRRHASPSSLKSERRDSKAEKAKVSEDLNFYNRSRKDQYSSKTSSQASSYDTDSSTGKKKLGSFKIPLKAKVKSERNAATATSLFDNIKLPDVVRKAPKVLTPEEQALEDAIVAKIRAGAVAHPTVDVARREGIIPRKPTPIMDIPDDWSVTEEDIRYVLPGEDPKLFQLIMNSANPPATVRKSPTPFSNMLPLDGFFKPSPCNPDRFEDLRRRVQYMKMSESQRVLQPEPERVVPRDHVLEVACQASSLANDKRGMRFNEVISSCSEHVRTRILPQYRSRNPGATSACELDPGGATRGREIALFLVNKFKNVPVMLHLGRDVLTYEREKKNQRNKIGNQKAVKQVQRPPRRPREEQNH</sequence>
<feature type="compositionally biased region" description="Basic and acidic residues" evidence="3">
    <location>
        <begin position="400"/>
        <end position="409"/>
    </location>
</feature>
<feature type="region of interest" description="Disordered" evidence="3">
    <location>
        <begin position="67"/>
        <end position="252"/>
    </location>
</feature>
<feature type="region of interest" description="Disordered" evidence="3">
    <location>
        <begin position="317"/>
        <end position="508"/>
    </location>
</feature>
<dbReference type="Proteomes" id="UP000192578">
    <property type="component" value="Unassembled WGS sequence"/>
</dbReference>
<feature type="domain" description="Chromo" evidence="4">
    <location>
        <begin position="510"/>
        <end position="568"/>
    </location>
</feature>
<dbReference type="InterPro" id="IPR051219">
    <property type="entry name" value="Heterochromatin_chromo-domain"/>
</dbReference>
<evidence type="ECO:0000256" key="1">
    <source>
        <dbReference type="ARBA" id="ARBA00004123"/>
    </source>
</evidence>
<evidence type="ECO:0000256" key="3">
    <source>
        <dbReference type="SAM" id="MobiDB-lite"/>
    </source>
</evidence>